<evidence type="ECO:0000313" key="4">
    <source>
        <dbReference type="EMBL" id="MXR20467.1"/>
    </source>
</evidence>
<evidence type="ECO:0000259" key="3">
    <source>
        <dbReference type="Pfam" id="PF01571"/>
    </source>
</evidence>
<dbReference type="InterPro" id="IPR028896">
    <property type="entry name" value="GcvT/YgfZ/DmdA"/>
</dbReference>
<comment type="caution">
    <text evidence="4">The sequence shown here is derived from an EMBL/GenBank/DDBJ whole genome shotgun (WGS) entry which is preliminary data.</text>
</comment>
<gene>
    <name evidence="4" type="ORF">GRX66_07560</name>
</gene>
<dbReference type="PANTHER" id="PTHR43757:SF2">
    <property type="entry name" value="AMINOMETHYLTRANSFERASE, MITOCHONDRIAL"/>
    <property type="match status" value="1"/>
</dbReference>
<organism evidence="4 5">
    <name type="scientific">Halobacterium bonnevillei</name>
    <dbReference type="NCBI Taxonomy" id="2692200"/>
    <lineage>
        <taxon>Archaea</taxon>
        <taxon>Methanobacteriati</taxon>
        <taxon>Methanobacteriota</taxon>
        <taxon>Stenosarchaea group</taxon>
        <taxon>Halobacteria</taxon>
        <taxon>Halobacteriales</taxon>
        <taxon>Halobacteriaceae</taxon>
        <taxon>Halobacterium</taxon>
    </lineage>
</organism>
<dbReference type="InterPro" id="IPR027266">
    <property type="entry name" value="TrmE/GcvT-like"/>
</dbReference>
<keyword evidence="5" id="KW-1185">Reference proteome</keyword>
<dbReference type="Pfam" id="PF01571">
    <property type="entry name" value="GCV_T"/>
    <property type="match status" value="1"/>
</dbReference>
<name>A0A6B0SHC8_9EURY</name>
<feature type="region of interest" description="Disordered" evidence="2">
    <location>
        <begin position="402"/>
        <end position="442"/>
    </location>
</feature>
<dbReference type="PIRSF" id="PIRSF006487">
    <property type="entry name" value="GcvT"/>
    <property type="match status" value="1"/>
</dbReference>
<dbReference type="InterPro" id="IPR006222">
    <property type="entry name" value="GCVT_N"/>
</dbReference>
<dbReference type="GO" id="GO:0016740">
    <property type="term" value="F:transferase activity"/>
    <property type="evidence" value="ECO:0007669"/>
    <property type="project" value="UniProtKB-KW"/>
</dbReference>
<evidence type="ECO:0000313" key="5">
    <source>
        <dbReference type="Proteomes" id="UP000471521"/>
    </source>
</evidence>
<evidence type="ECO:0000256" key="2">
    <source>
        <dbReference type="SAM" id="MobiDB-lite"/>
    </source>
</evidence>
<dbReference type="OrthoDB" id="349923at2157"/>
<feature type="compositionally biased region" description="Basic and acidic residues" evidence="2">
    <location>
        <begin position="412"/>
        <end position="421"/>
    </location>
</feature>
<dbReference type="EMBL" id="WUUU01000044">
    <property type="protein sequence ID" value="MXR20467.1"/>
    <property type="molecule type" value="Genomic_DNA"/>
</dbReference>
<accession>A0A6B0SHC8</accession>
<feature type="compositionally biased region" description="Basic and acidic residues" evidence="2">
    <location>
        <begin position="428"/>
        <end position="442"/>
    </location>
</feature>
<evidence type="ECO:0000256" key="1">
    <source>
        <dbReference type="PIRSR" id="PIRSR006487-1"/>
    </source>
</evidence>
<keyword evidence="4" id="KW-0808">Transferase</keyword>
<protein>
    <submittedName>
        <fullName evidence="4">Aminomethyl transferase family protein</fullName>
    </submittedName>
</protein>
<reference evidence="4 5" key="1">
    <citation type="submission" date="2019-12" db="EMBL/GenBank/DDBJ databases">
        <title>Isolation and characterization of three novel carbon monoxide-oxidizing members of Halobacteria from salione crusts and soils.</title>
        <authorList>
            <person name="Myers M.R."/>
            <person name="King G.M."/>
        </authorList>
    </citation>
    <scope>NUCLEOTIDE SEQUENCE [LARGE SCALE GENOMIC DNA]</scope>
    <source>
        <strain evidence="4 5">PCN9</strain>
    </source>
</reference>
<feature type="domain" description="GCVT N-terminal" evidence="3">
    <location>
        <begin position="29"/>
        <end position="239"/>
    </location>
</feature>
<dbReference type="SUPFAM" id="SSF101790">
    <property type="entry name" value="Aminomethyltransferase beta-barrel domain"/>
    <property type="match status" value="1"/>
</dbReference>
<dbReference type="RefSeq" id="WP_159526013.1">
    <property type="nucleotide sequence ID" value="NZ_WUUU01000044.1"/>
</dbReference>
<sequence>MDTVTPGDSDVITQLRSANRREDFGGRRSGEYTHWIEEQLSWKETCYLGDWSFLANLSLEGPDARDLLADLSINSFDDFAVGQGKHLVQCTEDGYVVADGVLVRDGDDSFVVHGVPAYWTDFNRRSGDYDASATFRDTFNFQVQGPNALAVLDALADHDLRDVDFMHSGTLEIAGTDVRAVRFGMSGELGFELHGPGAAKQEVWDAILDAGEAHGIRRLSVKTSSINQLEAGIATRVRDFISAIFGDDMADYREYLEANAHRDLVTHPIEGSFDADDVEAWYRTPVELGWHYSEFDHDFLGRSALEAEAADPERTFVTLEWNEADVVDVYASLFRDGDTHKYMDMPHQQKRAMVADRVLKDGEDVGVATMRGYSYYFREMLSLCTIDVEHSDPGTEVTVLWGEGSDPTSPTVEDHAQKEVRATVAGRPYKEDRRREDIRSAE</sequence>
<proteinExistence type="predicted"/>
<dbReference type="Gene3D" id="3.30.1360.120">
    <property type="entry name" value="Probable tRNA modification gtpase trme, domain 1"/>
    <property type="match status" value="1"/>
</dbReference>
<feature type="binding site" evidence="1">
    <location>
        <position position="192"/>
    </location>
    <ligand>
        <name>substrate</name>
    </ligand>
</feature>
<dbReference type="PANTHER" id="PTHR43757">
    <property type="entry name" value="AMINOMETHYLTRANSFERASE"/>
    <property type="match status" value="1"/>
</dbReference>
<dbReference type="SUPFAM" id="SSF103025">
    <property type="entry name" value="Folate-binding domain"/>
    <property type="match status" value="1"/>
</dbReference>
<dbReference type="Proteomes" id="UP000471521">
    <property type="component" value="Unassembled WGS sequence"/>
</dbReference>
<dbReference type="InterPro" id="IPR029043">
    <property type="entry name" value="GcvT/YgfZ_C"/>
</dbReference>
<dbReference type="AlphaFoldDB" id="A0A6B0SHC8"/>